<dbReference type="InterPro" id="IPR039946">
    <property type="entry name" value="ZN839"/>
</dbReference>
<feature type="compositionally biased region" description="Basic and acidic residues" evidence="1">
    <location>
        <begin position="443"/>
        <end position="470"/>
    </location>
</feature>
<dbReference type="PANTHER" id="PTHR16116:SF5">
    <property type="entry name" value="ZINC FINGER PROTEIN 839"/>
    <property type="match status" value="1"/>
</dbReference>
<dbReference type="EMBL" id="ACPB03016850">
    <property type="status" value="NOT_ANNOTATED_CDS"/>
    <property type="molecule type" value="Genomic_DNA"/>
</dbReference>
<proteinExistence type="predicted"/>
<dbReference type="EnsemblMetazoa" id="RPRC007208-RA">
    <property type="protein sequence ID" value="RPRC007208-PA"/>
    <property type="gene ID" value="RPRC007208"/>
</dbReference>
<dbReference type="Proteomes" id="UP000015103">
    <property type="component" value="Unassembled WGS sequence"/>
</dbReference>
<feature type="region of interest" description="Disordered" evidence="1">
    <location>
        <begin position="437"/>
        <end position="479"/>
    </location>
</feature>
<feature type="region of interest" description="Disordered" evidence="1">
    <location>
        <begin position="723"/>
        <end position="742"/>
    </location>
</feature>
<dbReference type="PANTHER" id="PTHR16116">
    <property type="entry name" value="ZINC FINGER PROTEIN 839"/>
    <property type="match status" value="1"/>
</dbReference>
<evidence type="ECO:0000256" key="1">
    <source>
        <dbReference type="SAM" id="MobiDB-lite"/>
    </source>
</evidence>
<dbReference type="HOGENOM" id="CLU_334526_0_0_1"/>
<evidence type="ECO:0000259" key="2">
    <source>
        <dbReference type="Pfam" id="PF15961"/>
    </source>
</evidence>
<feature type="region of interest" description="Disordered" evidence="1">
    <location>
        <begin position="318"/>
        <end position="337"/>
    </location>
</feature>
<organism evidence="3 4">
    <name type="scientific">Rhodnius prolixus</name>
    <name type="common">Triatomid bug</name>
    <dbReference type="NCBI Taxonomy" id="13249"/>
    <lineage>
        <taxon>Eukaryota</taxon>
        <taxon>Metazoa</taxon>
        <taxon>Ecdysozoa</taxon>
        <taxon>Arthropoda</taxon>
        <taxon>Hexapoda</taxon>
        <taxon>Insecta</taxon>
        <taxon>Pterygota</taxon>
        <taxon>Neoptera</taxon>
        <taxon>Paraneoptera</taxon>
        <taxon>Hemiptera</taxon>
        <taxon>Heteroptera</taxon>
        <taxon>Panheteroptera</taxon>
        <taxon>Cimicomorpha</taxon>
        <taxon>Reduviidae</taxon>
        <taxon>Triatominae</taxon>
        <taxon>Rhodnius</taxon>
    </lineage>
</organism>
<dbReference type="AlphaFoldDB" id="T1HT38"/>
<feature type="domain" description="DUF4764" evidence="2">
    <location>
        <begin position="467"/>
        <end position="574"/>
    </location>
</feature>
<dbReference type="InParanoid" id="T1HT38"/>
<dbReference type="InterPro" id="IPR031885">
    <property type="entry name" value="DUF4764"/>
</dbReference>
<dbReference type="eggNOG" id="ENOG502RIPD">
    <property type="taxonomic scope" value="Eukaryota"/>
</dbReference>
<feature type="region of interest" description="Disordered" evidence="1">
    <location>
        <begin position="492"/>
        <end position="516"/>
    </location>
</feature>
<dbReference type="VEuPathDB" id="VectorBase:RPRC007208"/>
<accession>T1HT38</accession>
<keyword evidence="4" id="KW-1185">Reference proteome</keyword>
<reference evidence="3" key="1">
    <citation type="submission" date="2015-05" db="UniProtKB">
        <authorList>
            <consortium name="EnsemblMetazoa"/>
        </authorList>
    </citation>
    <scope>IDENTIFICATION</scope>
</reference>
<dbReference type="Pfam" id="PF15961">
    <property type="entry name" value="DUF4764"/>
    <property type="match status" value="1"/>
</dbReference>
<evidence type="ECO:0000313" key="3">
    <source>
        <dbReference type="EnsemblMetazoa" id="RPRC007208-PA"/>
    </source>
</evidence>
<name>T1HT38_RHOPR</name>
<feature type="compositionally biased region" description="Polar residues" evidence="1">
    <location>
        <begin position="499"/>
        <end position="516"/>
    </location>
</feature>
<protein>
    <submittedName>
        <fullName evidence="3">DUF4764 domain-containing protein</fullName>
    </submittedName>
</protein>
<evidence type="ECO:0000313" key="4">
    <source>
        <dbReference type="Proteomes" id="UP000015103"/>
    </source>
</evidence>
<sequence length="854" mass="94688">NGTLNSQAVNGDFLQEEVFNKECSPKQLSTEVKRGQQNTYEGCGFVIVKGAQKENNCNLVQLTVQEAAELGIQFSTDNAPKSDSVVEVPNNKSQNLLFQKVGGSVNEKVNASRNAINCFSNGNLDDNTKIPCASKNVNELTLVPQYVNGQIAYAVQLTGTDQVHTSQNIGIPISVPTMEVQSVASADNDFNKFVSPVTVKTVINNPNKKLETSKSSTSLQTFAPNPKIRILSKVKHQELKKSNQRKIIPLSKDKYIINRQRKLAPQKILLPPLTKVGQEVNNDTKLLRASASDFTDATKQTVPTNGQNQSLFKVLKENEQSNEKNSPGIAKKTNSSPLKFDCVQPKKVQLLTVPQGSQDAKKIVSVPNDKSGKKLTPSQLMQIATVLQKNRLNRQSSLSNASTLYDLETNTRIICRVLYPEDFKPEVEKTPVVTNVKKRGRPNKKEQVEVGAKEEKSEKGKGEKGTDRVPARTRSGRVTRPPRHMVEDYKRLKGDDSDGTYSDYQSGTDENIENSPAVNLLPGLNLHQKRNFSSQFRCPTCNKIYLGRVRMALHFTKYPDHCDSKQLELLKESAATREDFESGEGAKATWRKGLVSSRGKGKAQRKMLGRLALDKVLDSYNENEVVRTCGRRVAGMLSTWEMLLLRLESKVYEGKCKVQAFLDELESLVKSVRVISQQILRPPNCDPPNVHLEDDTIATVLGVEKGWYTSDECGLPQPLVDKEQSAPKQHNLRSSDEDCSTTSVTETHSNLCKDEQDVVKVKEELSELDLSCVQDDPIGVDSVDQIVSERLKTMAPVEDLVSTLPAMPATSTDDLVRGLLTDDLINSLETFIPPTHPPPDLDFTVLSSEFSSPR</sequence>
<dbReference type="STRING" id="13249.T1HT38"/>